<gene>
    <name evidence="8" type="primary">LOC109052865</name>
</gene>
<feature type="domain" description="PH" evidence="5">
    <location>
        <begin position="315"/>
        <end position="379"/>
    </location>
</feature>
<evidence type="ECO:0000256" key="3">
    <source>
        <dbReference type="SAM" id="Coils"/>
    </source>
</evidence>
<dbReference type="SMART" id="SM00355">
    <property type="entry name" value="ZnF_C2H2"/>
    <property type="match status" value="6"/>
</dbReference>
<dbReference type="Pfam" id="PF23015">
    <property type="entry name" value="zf-WIZ"/>
    <property type="match status" value="1"/>
</dbReference>
<keyword evidence="3" id="KW-0175">Coiled coil</keyword>
<keyword evidence="2" id="KW-0863">Zinc-finger</keyword>
<dbReference type="CDD" id="cd13262">
    <property type="entry name" value="PH_RasSynGAP-like"/>
    <property type="match status" value="1"/>
</dbReference>
<evidence type="ECO:0000256" key="4">
    <source>
        <dbReference type="SAM" id="MobiDB-lite"/>
    </source>
</evidence>
<dbReference type="GO" id="GO:0005096">
    <property type="term" value="F:GTPase activator activity"/>
    <property type="evidence" value="ECO:0007669"/>
    <property type="project" value="UniProtKB-KW"/>
</dbReference>
<dbReference type="InterPro" id="IPR013087">
    <property type="entry name" value="Znf_C2H2_type"/>
</dbReference>
<feature type="compositionally biased region" description="Polar residues" evidence="4">
    <location>
        <begin position="1"/>
        <end position="15"/>
    </location>
</feature>
<feature type="compositionally biased region" description="Polar residues" evidence="4">
    <location>
        <begin position="1882"/>
        <end position="1892"/>
    </location>
</feature>
<dbReference type="InterPro" id="IPR008936">
    <property type="entry name" value="Rho_GTPase_activation_prot"/>
</dbReference>
<dbReference type="SUPFAM" id="SSF50729">
    <property type="entry name" value="PH domain-like"/>
    <property type="match status" value="1"/>
</dbReference>
<evidence type="ECO:0000313" key="8">
    <source>
        <dbReference type="Ensembl" id="ENSCCRP00010018542.1"/>
    </source>
</evidence>
<feature type="region of interest" description="Disordered" evidence="4">
    <location>
        <begin position="1919"/>
        <end position="1941"/>
    </location>
</feature>
<evidence type="ECO:0000256" key="2">
    <source>
        <dbReference type="PROSITE-ProRule" id="PRU00042"/>
    </source>
</evidence>
<feature type="region of interest" description="Disordered" evidence="4">
    <location>
        <begin position="1956"/>
        <end position="1999"/>
    </location>
</feature>
<dbReference type="InterPro" id="IPR023152">
    <property type="entry name" value="RasGAP_CS"/>
</dbReference>
<dbReference type="InterPro" id="IPR039360">
    <property type="entry name" value="Ras_GTPase"/>
</dbReference>
<dbReference type="SMART" id="SM00239">
    <property type="entry name" value="C2"/>
    <property type="match status" value="1"/>
</dbReference>
<dbReference type="GO" id="GO:0008270">
    <property type="term" value="F:zinc ion binding"/>
    <property type="evidence" value="ECO:0007669"/>
    <property type="project" value="UniProtKB-KW"/>
</dbReference>
<proteinExistence type="predicted"/>
<dbReference type="Proteomes" id="UP000694427">
    <property type="component" value="Unplaced"/>
</dbReference>
<feature type="region of interest" description="Disordered" evidence="4">
    <location>
        <begin position="1762"/>
        <end position="1803"/>
    </location>
</feature>
<feature type="region of interest" description="Disordered" evidence="4">
    <location>
        <begin position="1"/>
        <end position="156"/>
    </location>
</feature>
<feature type="compositionally biased region" description="Polar residues" evidence="4">
    <location>
        <begin position="900"/>
        <end position="916"/>
    </location>
</feature>
<feature type="compositionally biased region" description="Low complexity" evidence="4">
    <location>
        <begin position="1673"/>
        <end position="1691"/>
    </location>
</feature>
<dbReference type="PROSITE" id="PS50003">
    <property type="entry name" value="PH_DOMAIN"/>
    <property type="match status" value="1"/>
</dbReference>
<feature type="domain" description="C2H2-type" evidence="7">
    <location>
        <begin position="1711"/>
        <end position="1734"/>
    </location>
</feature>
<feature type="region of interest" description="Disordered" evidence="4">
    <location>
        <begin position="880"/>
        <end position="972"/>
    </location>
</feature>
<feature type="domain" description="Ras-GAP" evidence="6">
    <location>
        <begin position="587"/>
        <end position="779"/>
    </location>
</feature>
<dbReference type="InterPro" id="IPR057606">
    <property type="entry name" value="SynGAP1-like_PH"/>
</dbReference>
<dbReference type="Ensembl" id="ENSCCRT00010020241.1">
    <property type="protein sequence ID" value="ENSCCRP00010018542.1"/>
    <property type="gene ID" value="ENSCCRG00010007929.1"/>
</dbReference>
<keyword evidence="2" id="KW-0479">Metal-binding</keyword>
<feature type="region of interest" description="Disordered" evidence="4">
    <location>
        <begin position="1389"/>
        <end position="1422"/>
    </location>
</feature>
<feature type="compositionally biased region" description="Polar residues" evidence="4">
    <location>
        <begin position="90"/>
        <end position="101"/>
    </location>
</feature>
<dbReference type="PROSITE" id="PS50018">
    <property type="entry name" value="RAS_GTPASE_ACTIV_2"/>
    <property type="match status" value="1"/>
</dbReference>
<feature type="domain" description="C2H2-type" evidence="7">
    <location>
        <begin position="1339"/>
        <end position="1361"/>
    </location>
</feature>
<dbReference type="InterPro" id="IPR055125">
    <property type="entry name" value="Wiz_C_Znf"/>
</dbReference>
<feature type="region of interest" description="Disordered" evidence="4">
    <location>
        <begin position="430"/>
        <end position="450"/>
    </location>
</feature>
<evidence type="ECO:0000259" key="6">
    <source>
        <dbReference type="PROSITE" id="PS50018"/>
    </source>
</evidence>
<dbReference type="InterPro" id="IPR000008">
    <property type="entry name" value="C2_dom"/>
</dbReference>
<dbReference type="SMART" id="SM00233">
    <property type="entry name" value="PH"/>
    <property type="match status" value="1"/>
</dbReference>
<feature type="compositionally biased region" description="Low complexity" evidence="4">
    <location>
        <begin position="1616"/>
        <end position="1632"/>
    </location>
</feature>
<feature type="coiled-coil region" evidence="3">
    <location>
        <begin position="1010"/>
        <end position="1069"/>
    </location>
</feature>
<reference evidence="8" key="2">
    <citation type="submission" date="2025-09" db="UniProtKB">
        <authorList>
            <consortium name="Ensembl"/>
        </authorList>
    </citation>
    <scope>IDENTIFICATION</scope>
</reference>
<dbReference type="CDD" id="cd05136">
    <property type="entry name" value="RasGAP_DAB2IP"/>
    <property type="match status" value="1"/>
</dbReference>
<dbReference type="PROSITE" id="PS50157">
    <property type="entry name" value="ZINC_FINGER_C2H2_2"/>
    <property type="match status" value="4"/>
</dbReference>
<feature type="compositionally biased region" description="Polar residues" evidence="4">
    <location>
        <begin position="1781"/>
        <end position="1791"/>
    </location>
</feature>
<name>A0A8C1Q5X7_CYPCA</name>
<evidence type="ECO:0000259" key="5">
    <source>
        <dbReference type="PROSITE" id="PS50003"/>
    </source>
</evidence>
<feature type="domain" description="C2H2-type" evidence="7">
    <location>
        <begin position="1810"/>
        <end position="1837"/>
    </location>
</feature>
<accession>A0A8C1Q5X7</accession>
<feature type="compositionally biased region" description="Low complexity" evidence="4">
    <location>
        <begin position="1406"/>
        <end position="1416"/>
    </location>
</feature>
<sequence>MGTNKDPSAEQSASQTEEDMELSPNQNSPVDQDPRQPEDGKLLNTYKWLTGAKNETVTQGTIERLEKGASNKWNKMQSWRKALSEDTGEKYSTATRGSESPSKPDKPATSRKNPFRRALSEPPGSLLSSVLSSSSASGSSSTQVSGSTVQDTTQKGKIRKYLQTVSQKFKRQRLHSTAIADHDKDKCDPENVVQEHVRLSWAPPQDVPVWDISNCFLQDGQIFIPREEEPLMRVQNRASSCLFSLSLQNISGSHTELNPDPVVPQSGTKIKGHDGGVRNLIKRRLQGDDKRKSNTQLNTAGLSVAGRYGSKESLSIPVSAAKSLDLSEDQTTVIRPVHSSILGEKYCFQVINSENNHCFGCSSAAERDRWIEDLRRAAHPNKDNCERTEYSLSLWVNEAKDLPPKKRYYCEVHIDGTLFARTSNRAVGKSVQRSSQAADGGSGAAGTGHGGGSSGGCQLFWGEFFELDNLPPVNQITLHLFKDEDPKKKRHSKDDSILNPLGSVALNLAEIKGRAYQEKWYPIVPYKPPGTSIIKDQIGQQASIRVKSKFKILKILPIERYKEFAEYITVNYVDMCSSLEPLLNVREKEELAGALVHVLQSIGKAKEFLTDLGSAEVQRLGENEALIFRENTLATKAIDEYMKLVGQKYLIDTLGDFIARLYSGGESCEVDPQKCSASDLPINQRHLKETCADVVKRITDMHDSFPAELNEIFSRWLSDCEDRGQTDIGHRLISASLFLRFLCPAILSPSLFGLTQAYPEPNTLRTLTLTAKVIQNLANSTLFGEKEEYMFFMNEFLEQHWEPMRGFLQKVADPDSEIAMARFDGYVDLPLRLAVLHNLLVDIISVMKQDRIDNLHPLPLILNQITEFLGQEAQRIPVSSIHGKPKPTYLLPKDLPKYSPLQNSMQQLPMDSNSNQGKERQRKQVQRAFSVPNRPSRHQRQPIKRQTSKEELPTQCQDDNQDQDPCLEISSPSNAIKSKAPAAKVLWIKQNNSNEPYQKIGQAIEETSILDRHAQELAELRLGVEQVTERELEMAKRLEDFIVLTQDQNTQLQAEVQELRNLLATREEQLASATFRLGVIEEEREEDERKLNVAVAAVERMNVLCQEEIPAMEKTAPDPEKKTNTATVSKECLEAGLDKDLDDSDLGNHSCEFCGSSFESRRGLSSHARYHLRQLGVAVSDSSGAPIDLLYQLMKERGGTVPKLEKQVSPVKKYKTKSPKLKKKDSGPKLKIQISNLVKKKYALSSSSPIAVKGSAASGRSSSPFAVGKPRKASSKKTIVSTPSSALFLHKDVEFSLSDVSPSTSLSLGSAKPLWAPQETDAPLSLETMMNSTVRDDVHVCELCGAWYETRKGLSSHARAHLRQFGVNLDSKVAPIDMLHTFIQSEEFKEKASAGQQEGSGFEEYTSPSSTPSTLSAISKNPPLAPRSFNGLTSIPLTPPSIKKKIISHDFARNLPLSDKVEFKSPPSAEKHKISLDVLGNMSLSGQIELKSSPSELISSPPNKKLKISTDVSEELPFSKKTELKSAPSVKKQKISLDVSASLPLGESSKDVNCEFCLFKFKKSQSLASHACYHLRQLGIPEWSVHGSPIATLREVMAQRGSSVGSLSPLCPPSMSTPVSPSAPPLLSSPKPITQPSSPPTVPHKVPKAKKGSRTVIPKPKDEPVEVDISIIESPKPQSTPTSPLSPLSESNTIRSPVIAPKPEKQEPKPFVCCDYCGEMFDTRKALSCHARGHLRQLGVRWSLKVPPIEALYELMRREGTERASQIKSEPSPGAAVQWKKTASSPQTLSLSPGEKEKPASDSMTTGCDATCELCGFDFENRKALASHARAHLRQQGVDWKVIGSPIETLAAWMKSEPWKVAELHKSYMRGHLPLVKKASRRTSTPYTSSDSESVRLGSHKVSSAARDSVARLQVSQFSKATREGKAGMSHSSSSHKKWPLSDELSSNSLIQIPTAHSELNVRSPRGCERRPPKHFSHSESVSGETGPSKPSRAGNIPSLVPRLTETSLVKLVGKMYSLKCRFCEEIFRGPLSIQEDWVMHLQQHILKLKKDSASSSSP</sequence>
<dbReference type="Pfam" id="PF00616">
    <property type="entry name" value="RasGAP"/>
    <property type="match status" value="2"/>
</dbReference>
<dbReference type="SUPFAM" id="SSF48350">
    <property type="entry name" value="GTPase activation domain, GAP"/>
    <property type="match status" value="1"/>
</dbReference>
<feature type="region of interest" description="Disordered" evidence="4">
    <location>
        <begin position="1252"/>
        <end position="1277"/>
    </location>
</feature>
<evidence type="ECO:0000256" key="1">
    <source>
        <dbReference type="ARBA" id="ARBA00022468"/>
    </source>
</evidence>
<dbReference type="Pfam" id="PF25321">
    <property type="entry name" value="PH_RASGAP"/>
    <property type="match status" value="1"/>
</dbReference>
<dbReference type="SMART" id="SM00323">
    <property type="entry name" value="RasGAP"/>
    <property type="match status" value="1"/>
</dbReference>
<dbReference type="InterPro" id="IPR001849">
    <property type="entry name" value="PH_domain"/>
</dbReference>
<keyword evidence="2" id="KW-0862">Zinc</keyword>
<evidence type="ECO:0000259" key="7">
    <source>
        <dbReference type="PROSITE" id="PS50157"/>
    </source>
</evidence>
<dbReference type="PANTHER" id="PTHR10194:SF96">
    <property type="entry name" value="RAS PROTEIN ACTIVATOR LIKE-3"/>
    <property type="match status" value="1"/>
</dbReference>
<feature type="compositionally biased region" description="Gly residues" evidence="4">
    <location>
        <begin position="440"/>
        <end position="450"/>
    </location>
</feature>
<dbReference type="PROSITE" id="PS00509">
    <property type="entry name" value="RAS_GTPASE_ACTIV_1"/>
    <property type="match status" value="1"/>
</dbReference>
<dbReference type="InterPro" id="IPR011993">
    <property type="entry name" value="PH-like_dom_sf"/>
</dbReference>
<dbReference type="InterPro" id="IPR001936">
    <property type="entry name" value="RasGAP_dom"/>
</dbReference>
<evidence type="ECO:0000313" key="9">
    <source>
        <dbReference type="Proteomes" id="UP000694427"/>
    </source>
</evidence>
<feature type="compositionally biased region" description="Low complexity" evidence="4">
    <location>
        <begin position="124"/>
        <end position="153"/>
    </location>
</feature>
<keyword evidence="1" id="KW-0343">GTPase activation</keyword>
<organism evidence="8 9">
    <name type="scientific">Cyprinus carpio</name>
    <name type="common">Common carp</name>
    <dbReference type="NCBI Taxonomy" id="7962"/>
    <lineage>
        <taxon>Eukaryota</taxon>
        <taxon>Metazoa</taxon>
        <taxon>Chordata</taxon>
        <taxon>Craniata</taxon>
        <taxon>Vertebrata</taxon>
        <taxon>Euteleostomi</taxon>
        <taxon>Actinopterygii</taxon>
        <taxon>Neopterygii</taxon>
        <taxon>Teleostei</taxon>
        <taxon>Ostariophysi</taxon>
        <taxon>Cypriniformes</taxon>
        <taxon>Cyprinidae</taxon>
        <taxon>Cyprininae</taxon>
        <taxon>Cyprinus</taxon>
    </lineage>
</organism>
<dbReference type="PROSITE" id="PS00028">
    <property type="entry name" value="ZINC_FINGER_C2H2_1"/>
    <property type="match status" value="5"/>
</dbReference>
<dbReference type="InterPro" id="IPR036236">
    <property type="entry name" value="Znf_C2H2_sf"/>
</dbReference>
<dbReference type="PANTHER" id="PTHR10194">
    <property type="entry name" value="RAS GTPASE-ACTIVATING PROTEINS"/>
    <property type="match status" value="1"/>
</dbReference>
<feature type="region of interest" description="Disordered" evidence="4">
    <location>
        <begin position="1603"/>
        <end position="1693"/>
    </location>
</feature>
<keyword evidence="9" id="KW-1185">Reference proteome</keyword>
<feature type="region of interest" description="Disordered" evidence="4">
    <location>
        <begin position="1879"/>
        <end position="1899"/>
    </location>
</feature>
<dbReference type="Gene3D" id="1.10.506.10">
    <property type="entry name" value="GTPase Activation - p120gap, domain 1"/>
    <property type="match status" value="2"/>
</dbReference>
<feature type="region of interest" description="Disordered" evidence="4">
    <location>
        <begin position="256"/>
        <end position="275"/>
    </location>
</feature>
<dbReference type="CDD" id="cd04013">
    <property type="entry name" value="C2_SynGAP_like"/>
    <property type="match status" value="1"/>
</dbReference>
<protein>
    <submittedName>
        <fullName evidence="8">RAS protein activator like 3</fullName>
    </submittedName>
</protein>
<feature type="domain" description="C2H2-type" evidence="7">
    <location>
        <begin position="1149"/>
        <end position="1171"/>
    </location>
</feature>
<dbReference type="Gene3D" id="2.30.29.30">
    <property type="entry name" value="Pleckstrin-homology domain (PH domain)/Phosphotyrosine-binding domain (PTB)"/>
    <property type="match status" value="1"/>
</dbReference>
<feature type="compositionally biased region" description="Basic and acidic residues" evidence="4">
    <location>
        <begin position="32"/>
        <end position="41"/>
    </location>
</feature>
<reference evidence="8" key="1">
    <citation type="submission" date="2025-08" db="UniProtKB">
        <authorList>
            <consortium name="Ensembl"/>
        </authorList>
    </citation>
    <scope>IDENTIFICATION</scope>
</reference>
<dbReference type="SUPFAM" id="SSF57667">
    <property type="entry name" value="beta-beta-alpha zinc fingers"/>
    <property type="match status" value="2"/>
</dbReference>